<proteinExistence type="predicted"/>
<dbReference type="Pfam" id="PF02770">
    <property type="entry name" value="Acyl-CoA_dh_M"/>
    <property type="match status" value="1"/>
</dbReference>
<dbReference type="InterPro" id="IPR052547">
    <property type="entry name" value="Mito_Isobutyryl-CoADH"/>
</dbReference>
<dbReference type="InterPro" id="IPR006091">
    <property type="entry name" value="Acyl-CoA_Oxase/DH_mid-dom"/>
</dbReference>
<dbReference type="Gene3D" id="2.40.110.10">
    <property type="entry name" value="Butyryl-CoA Dehydrogenase, subunit A, domain 2"/>
    <property type="match status" value="1"/>
</dbReference>
<keyword evidence="6" id="KW-1185">Reference proteome</keyword>
<evidence type="ECO:0000259" key="4">
    <source>
        <dbReference type="Pfam" id="PF02770"/>
    </source>
</evidence>
<dbReference type="InterPro" id="IPR009100">
    <property type="entry name" value="AcylCoA_DH/oxidase_NM_dom_sf"/>
</dbReference>
<accession>A0ABV0RE60</accession>
<dbReference type="Proteomes" id="UP001434883">
    <property type="component" value="Unassembled WGS sequence"/>
</dbReference>
<evidence type="ECO:0000313" key="5">
    <source>
        <dbReference type="EMBL" id="MEQ2206339.1"/>
    </source>
</evidence>
<dbReference type="PANTHER" id="PTHR43831:SF1">
    <property type="entry name" value="ISOBUTYRYL-COA DEHYDROGENASE, MITOCHONDRIAL"/>
    <property type="match status" value="1"/>
</dbReference>
<organism evidence="5 6">
    <name type="scientific">Xenoophorus captivus</name>
    <dbReference type="NCBI Taxonomy" id="1517983"/>
    <lineage>
        <taxon>Eukaryota</taxon>
        <taxon>Metazoa</taxon>
        <taxon>Chordata</taxon>
        <taxon>Craniata</taxon>
        <taxon>Vertebrata</taxon>
        <taxon>Euteleostomi</taxon>
        <taxon>Actinopterygii</taxon>
        <taxon>Neopterygii</taxon>
        <taxon>Teleostei</taxon>
        <taxon>Neoteleostei</taxon>
        <taxon>Acanthomorphata</taxon>
        <taxon>Ovalentaria</taxon>
        <taxon>Atherinomorphae</taxon>
        <taxon>Cyprinodontiformes</taxon>
        <taxon>Goodeidae</taxon>
        <taxon>Xenoophorus</taxon>
    </lineage>
</organism>
<keyword evidence="3" id="KW-0274">FAD</keyword>
<keyword evidence="2" id="KW-0285">Flavoprotein</keyword>
<evidence type="ECO:0000256" key="2">
    <source>
        <dbReference type="ARBA" id="ARBA00022630"/>
    </source>
</evidence>
<protein>
    <recommendedName>
        <fullName evidence="4">Acyl-CoA oxidase/dehydrogenase middle domain-containing protein</fullName>
    </recommendedName>
</protein>
<feature type="domain" description="Acyl-CoA oxidase/dehydrogenase middle" evidence="4">
    <location>
        <begin position="67"/>
        <end position="139"/>
    </location>
</feature>
<evidence type="ECO:0000256" key="3">
    <source>
        <dbReference type="ARBA" id="ARBA00022827"/>
    </source>
</evidence>
<dbReference type="SUPFAM" id="SSF56645">
    <property type="entry name" value="Acyl-CoA dehydrogenase NM domain-like"/>
    <property type="match status" value="1"/>
</dbReference>
<evidence type="ECO:0000256" key="1">
    <source>
        <dbReference type="ARBA" id="ARBA00001974"/>
    </source>
</evidence>
<evidence type="ECO:0000313" key="6">
    <source>
        <dbReference type="Proteomes" id="UP001434883"/>
    </source>
</evidence>
<comment type="cofactor">
    <cofactor evidence="1">
        <name>FAD</name>
        <dbReference type="ChEBI" id="CHEBI:57692"/>
    </cofactor>
</comment>
<sequence length="158" mass="17043">MIFIVHCSVAREDLRKDFLKFLKIHYPAAQSRSVFFFPILHTGNLPSGDDAESSPVRIRWDLRSARGSGSDAASLLTSAQRKGDHYILNGSKAFISGGGDTDVYVVMCRTGSKGPKGISCLVVEKGTPGLSFGKKEKKVQFTVADVDCCVCCSGPVSH</sequence>
<comment type="caution">
    <text evidence="5">The sequence shown here is derived from an EMBL/GenBank/DDBJ whole genome shotgun (WGS) entry which is preliminary data.</text>
</comment>
<gene>
    <name evidence="5" type="ORF">XENOCAPTIV_028056</name>
</gene>
<dbReference type="EMBL" id="JAHRIN010042760">
    <property type="protein sequence ID" value="MEQ2206339.1"/>
    <property type="molecule type" value="Genomic_DNA"/>
</dbReference>
<dbReference type="InterPro" id="IPR046373">
    <property type="entry name" value="Acyl-CoA_Oxase/DH_mid-dom_sf"/>
</dbReference>
<name>A0ABV0RE60_9TELE</name>
<dbReference type="PANTHER" id="PTHR43831">
    <property type="entry name" value="ISOBUTYRYL-COA DEHYDROGENASE"/>
    <property type="match status" value="1"/>
</dbReference>
<reference evidence="5 6" key="1">
    <citation type="submission" date="2021-06" db="EMBL/GenBank/DDBJ databases">
        <authorList>
            <person name="Palmer J.M."/>
        </authorList>
    </citation>
    <scope>NUCLEOTIDE SEQUENCE [LARGE SCALE GENOMIC DNA]</scope>
    <source>
        <strain evidence="5 6">XC_2019</strain>
        <tissue evidence="5">Muscle</tissue>
    </source>
</reference>